<proteinExistence type="predicted"/>
<gene>
    <name evidence="1" type="ORF">GLOINDRAFT_34131</name>
</gene>
<accession>U9TGG0</accession>
<dbReference type="AlphaFoldDB" id="U9TGG0"/>
<protein>
    <submittedName>
        <fullName evidence="1">Uncharacterized protein</fullName>
    </submittedName>
</protein>
<dbReference type="EMBL" id="KI291576">
    <property type="protein sequence ID" value="ESA06477.1"/>
    <property type="molecule type" value="Genomic_DNA"/>
</dbReference>
<name>U9TGG0_RHIID</name>
<organism evidence="1">
    <name type="scientific">Rhizophagus irregularis (strain DAOM 181602 / DAOM 197198 / MUCL 43194)</name>
    <name type="common">Arbuscular mycorrhizal fungus</name>
    <name type="synonym">Glomus intraradices</name>
    <dbReference type="NCBI Taxonomy" id="747089"/>
    <lineage>
        <taxon>Eukaryota</taxon>
        <taxon>Fungi</taxon>
        <taxon>Fungi incertae sedis</taxon>
        <taxon>Mucoromycota</taxon>
        <taxon>Glomeromycotina</taxon>
        <taxon>Glomeromycetes</taxon>
        <taxon>Glomerales</taxon>
        <taxon>Glomeraceae</taxon>
        <taxon>Rhizophagus</taxon>
    </lineage>
</organism>
<evidence type="ECO:0000313" key="1">
    <source>
        <dbReference type="EMBL" id="ESA06477.1"/>
    </source>
</evidence>
<reference evidence="1" key="1">
    <citation type="submission" date="2013-07" db="EMBL/GenBank/DDBJ databases">
        <title>The genome of an arbuscular mycorrhizal fungus provides insights into the evolution of the oldest plant symbiosis.</title>
        <authorList>
            <consortium name="DOE Joint Genome Institute"/>
            <person name="Tisserant E."/>
            <person name="Malbreil M."/>
            <person name="Kuo A."/>
            <person name="Kohler A."/>
            <person name="Symeonidi A."/>
            <person name="Balestrini R."/>
            <person name="Charron P."/>
            <person name="Duensing N."/>
            <person name="Frei-dit-Frey N."/>
            <person name="Gianinazzi-Pearson V."/>
            <person name="Gilbert B."/>
            <person name="Handa Y."/>
            <person name="Hijri M."/>
            <person name="Kaul R."/>
            <person name="Kawaguchi M."/>
            <person name="Krajinski F."/>
            <person name="Lammers P."/>
            <person name="Lapierre D."/>
            <person name="Masclaux F.G."/>
            <person name="Murat C."/>
            <person name="Morin E."/>
            <person name="Ndikumana S."/>
            <person name="Pagni M."/>
            <person name="Petitpierre D."/>
            <person name="Requena N."/>
            <person name="Rosikiewicz P."/>
            <person name="Riley R."/>
            <person name="Saito K."/>
            <person name="San Clemente H."/>
            <person name="Shapiro H."/>
            <person name="van Tuinen D."/>
            <person name="Becard G."/>
            <person name="Bonfante P."/>
            <person name="Paszkowski U."/>
            <person name="Shachar-Hill Y."/>
            <person name="Young J.P."/>
            <person name="Sanders I.R."/>
            <person name="Henrissat B."/>
            <person name="Rensing S.A."/>
            <person name="Grigoriev I.V."/>
            <person name="Corradi N."/>
            <person name="Roux C."/>
            <person name="Martin F."/>
        </authorList>
    </citation>
    <scope>NUCLEOTIDE SEQUENCE</scope>
    <source>
        <strain evidence="1">DAOM 197198</strain>
    </source>
</reference>
<sequence length="82" mass="9612">MQLNTKKRTYAAADLDEDDIIVQCRIDLFFQNVKTACWLVFCWDNNNINPLYISIGVILNRNFPSSNYILLCFLPLFSSRFI</sequence>
<dbReference type="HOGENOM" id="CLU_2559457_0_0_1"/>